<dbReference type="Proteomes" id="UP001146793">
    <property type="component" value="Unassembled WGS sequence"/>
</dbReference>
<dbReference type="Proteomes" id="UP001150062">
    <property type="component" value="Unassembled WGS sequence"/>
</dbReference>
<dbReference type="Pfam" id="PF12861">
    <property type="entry name" value="zf-ANAPC11"/>
    <property type="match status" value="1"/>
</dbReference>
<evidence type="ECO:0000313" key="14">
    <source>
        <dbReference type="EMBL" id="KAJ6243573.1"/>
    </source>
</evidence>
<comment type="caution">
    <text evidence="11">The sequence shown here is derived from an EMBL/GenBank/DDBJ whole genome shotgun (WGS) entry which is preliminary data.</text>
</comment>
<dbReference type="EMBL" id="JANTQA010000030">
    <property type="protein sequence ID" value="KAJ3440746.1"/>
    <property type="molecule type" value="Genomic_DNA"/>
</dbReference>
<evidence type="ECO:0000256" key="3">
    <source>
        <dbReference type="ARBA" id="ARBA00022723"/>
    </source>
</evidence>
<evidence type="ECO:0000313" key="12">
    <source>
        <dbReference type="EMBL" id="KAJ3448077.1"/>
    </source>
</evidence>
<dbReference type="InterPro" id="IPR051031">
    <property type="entry name" value="RING-box_E3_Ubiquitin_Ligase"/>
</dbReference>
<dbReference type="GO" id="GO:0008270">
    <property type="term" value="F:zinc ion binding"/>
    <property type="evidence" value="ECO:0007669"/>
    <property type="project" value="UniProtKB-KW"/>
</dbReference>
<accession>A0AAV7ZFD2</accession>
<evidence type="ECO:0000313" key="16">
    <source>
        <dbReference type="Proteomes" id="UP001150062"/>
    </source>
</evidence>
<evidence type="ECO:0000256" key="1">
    <source>
        <dbReference type="ARBA" id="ARBA00013928"/>
    </source>
</evidence>
<evidence type="ECO:0000256" key="8">
    <source>
        <dbReference type="ARBA" id="ARBA00023306"/>
    </source>
</evidence>
<keyword evidence="3" id="KW-0479">Metal-binding</keyword>
<reference evidence="13" key="1">
    <citation type="submission" date="2022-08" db="EMBL/GenBank/DDBJ databases">
        <title>Novel sulfate-reducing endosymbionts in the free-living metamonad Anaeramoeba.</title>
        <authorList>
            <person name="Jerlstrom-Hultqvist J."/>
            <person name="Cepicka I."/>
            <person name="Gallot-Lavallee L."/>
            <person name="Salas-Leiva D."/>
            <person name="Curtis B.A."/>
            <person name="Zahonova K."/>
            <person name="Pipaliya S."/>
            <person name="Dacks J."/>
            <person name="Roger A.J."/>
        </authorList>
    </citation>
    <scope>NUCLEOTIDE SEQUENCE</scope>
    <source>
        <strain evidence="13">Schooner1</strain>
    </source>
</reference>
<reference evidence="11" key="2">
    <citation type="submission" date="2022-08" db="EMBL/GenBank/DDBJ databases">
        <title>Novel sulphate-reducing endosymbionts in the free-living metamonad Anaeramoeba.</title>
        <authorList>
            <person name="Jerlstrom-Hultqvist J."/>
            <person name="Cepicka I."/>
            <person name="Gallot-Lavallee L."/>
            <person name="Salas-Leiva D."/>
            <person name="Curtis B.A."/>
            <person name="Zahonova K."/>
            <person name="Pipaliya S."/>
            <person name="Dacks J."/>
            <person name="Roger A.J."/>
        </authorList>
    </citation>
    <scope>NUCLEOTIDE SEQUENCE</scope>
    <source>
        <strain evidence="11">Busselton2</strain>
    </source>
</reference>
<proteinExistence type="predicted"/>
<evidence type="ECO:0000256" key="2">
    <source>
        <dbReference type="ARBA" id="ARBA00022618"/>
    </source>
</evidence>
<evidence type="ECO:0000256" key="6">
    <source>
        <dbReference type="ARBA" id="ARBA00022786"/>
    </source>
</evidence>
<dbReference type="GO" id="GO:0031145">
    <property type="term" value="P:anaphase-promoting complex-dependent catabolic process"/>
    <property type="evidence" value="ECO:0007669"/>
    <property type="project" value="InterPro"/>
</dbReference>
<dbReference type="PROSITE" id="PS50089">
    <property type="entry name" value="ZF_RING_2"/>
    <property type="match status" value="1"/>
</dbReference>
<evidence type="ECO:0000256" key="4">
    <source>
        <dbReference type="ARBA" id="ARBA00022771"/>
    </source>
</evidence>
<organism evidence="11 15">
    <name type="scientific">Anaeramoeba flamelloides</name>
    <dbReference type="NCBI Taxonomy" id="1746091"/>
    <lineage>
        <taxon>Eukaryota</taxon>
        <taxon>Metamonada</taxon>
        <taxon>Anaeramoebidae</taxon>
        <taxon>Anaeramoeba</taxon>
    </lineage>
</organism>
<keyword evidence="7" id="KW-0862">Zinc</keyword>
<dbReference type="GO" id="GO:0097602">
    <property type="term" value="F:cullin family protein binding"/>
    <property type="evidence" value="ECO:0007669"/>
    <property type="project" value="InterPro"/>
</dbReference>
<dbReference type="EMBL" id="JANTQA010000015">
    <property type="protein sequence ID" value="KAJ3448077.1"/>
    <property type="molecule type" value="Genomic_DNA"/>
</dbReference>
<evidence type="ECO:0000259" key="10">
    <source>
        <dbReference type="PROSITE" id="PS50089"/>
    </source>
</evidence>
<dbReference type="AlphaFoldDB" id="A0AAV7ZFD2"/>
<evidence type="ECO:0000256" key="7">
    <source>
        <dbReference type="ARBA" id="ARBA00022833"/>
    </source>
</evidence>
<evidence type="ECO:0000313" key="15">
    <source>
        <dbReference type="Proteomes" id="UP001146793"/>
    </source>
</evidence>
<feature type="domain" description="RING-type" evidence="10">
    <location>
        <begin position="34"/>
        <end position="89"/>
    </location>
</feature>
<gene>
    <name evidence="12" type="ORF">M0812_00552</name>
    <name evidence="11" type="ORF">M0812_14417</name>
    <name evidence="14" type="ORF">M0813_22011</name>
    <name evidence="13" type="ORF">M0813_28375</name>
</gene>
<name>A0AAV7ZFD2_9EUKA</name>
<dbReference type="InterPro" id="IPR013083">
    <property type="entry name" value="Znf_RING/FYVE/PHD"/>
</dbReference>
<evidence type="ECO:0000313" key="11">
    <source>
        <dbReference type="EMBL" id="KAJ3440746.1"/>
    </source>
</evidence>
<evidence type="ECO:0000256" key="5">
    <source>
        <dbReference type="ARBA" id="ARBA00022776"/>
    </source>
</evidence>
<dbReference type="InterPro" id="IPR001841">
    <property type="entry name" value="Znf_RING"/>
</dbReference>
<keyword evidence="4 9" id="KW-0863">Zinc-finger</keyword>
<keyword evidence="5" id="KW-0498">Mitosis</keyword>
<keyword evidence="8" id="KW-0131">Cell cycle</keyword>
<dbReference type="SMART" id="SM00184">
    <property type="entry name" value="RING"/>
    <property type="match status" value="1"/>
</dbReference>
<dbReference type="Gene3D" id="3.30.40.10">
    <property type="entry name" value="Zinc/RING finger domain, C3HC4 (zinc finger)"/>
    <property type="match status" value="1"/>
</dbReference>
<protein>
    <recommendedName>
        <fullName evidence="1">Anaphase-promoting complex subunit 11</fullName>
    </recommendedName>
</protein>
<keyword evidence="6" id="KW-0833">Ubl conjugation pathway</keyword>
<dbReference type="PANTHER" id="PTHR11210">
    <property type="entry name" value="RING BOX"/>
    <property type="match status" value="1"/>
</dbReference>
<sequence length="97" mass="10713">MSTEKGNGKSRLKVKINSWKTVGSWTWGAGDEICAICQMPLDGCSPESNFPGDDCPIVYGSCDHPFHLVCINKWINSGGEATDKCPLCRKAWSFRED</sequence>
<dbReference type="GO" id="GO:0051301">
    <property type="term" value="P:cell division"/>
    <property type="evidence" value="ECO:0007669"/>
    <property type="project" value="UniProtKB-KW"/>
</dbReference>
<evidence type="ECO:0000256" key="9">
    <source>
        <dbReference type="PROSITE-ProRule" id="PRU00175"/>
    </source>
</evidence>
<dbReference type="EMBL" id="JAOAOG010000254">
    <property type="protein sequence ID" value="KAJ6235815.1"/>
    <property type="molecule type" value="Genomic_DNA"/>
</dbReference>
<dbReference type="CDD" id="cd16456">
    <property type="entry name" value="RING-H2_APC11"/>
    <property type="match status" value="1"/>
</dbReference>
<dbReference type="GO" id="GO:0005680">
    <property type="term" value="C:anaphase-promoting complex"/>
    <property type="evidence" value="ECO:0007669"/>
    <property type="project" value="InterPro"/>
</dbReference>
<dbReference type="InterPro" id="IPR024991">
    <property type="entry name" value="RING-H2_APC11"/>
</dbReference>
<keyword evidence="2" id="KW-0132">Cell division</keyword>
<keyword evidence="16" id="KW-1185">Reference proteome</keyword>
<dbReference type="SUPFAM" id="SSF57850">
    <property type="entry name" value="RING/U-box"/>
    <property type="match status" value="1"/>
</dbReference>
<dbReference type="GO" id="GO:0061630">
    <property type="term" value="F:ubiquitin protein ligase activity"/>
    <property type="evidence" value="ECO:0007669"/>
    <property type="project" value="InterPro"/>
</dbReference>
<evidence type="ECO:0000313" key="13">
    <source>
        <dbReference type="EMBL" id="KAJ6235815.1"/>
    </source>
</evidence>
<dbReference type="EMBL" id="JAOAOG010000168">
    <property type="protein sequence ID" value="KAJ6243573.1"/>
    <property type="molecule type" value="Genomic_DNA"/>
</dbReference>